<proteinExistence type="predicted"/>
<dbReference type="EMBL" id="AVOT02016506">
    <property type="protein sequence ID" value="MBW0501807.1"/>
    <property type="molecule type" value="Genomic_DNA"/>
</dbReference>
<name>A0A9Q3HEX7_9BASI</name>
<organism evidence="2 3">
    <name type="scientific">Austropuccinia psidii MF-1</name>
    <dbReference type="NCBI Taxonomy" id="1389203"/>
    <lineage>
        <taxon>Eukaryota</taxon>
        <taxon>Fungi</taxon>
        <taxon>Dikarya</taxon>
        <taxon>Basidiomycota</taxon>
        <taxon>Pucciniomycotina</taxon>
        <taxon>Pucciniomycetes</taxon>
        <taxon>Pucciniales</taxon>
        <taxon>Sphaerophragmiaceae</taxon>
        <taxon>Austropuccinia</taxon>
    </lineage>
</organism>
<feature type="region of interest" description="Disordered" evidence="1">
    <location>
        <begin position="1"/>
        <end position="30"/>
    </location>
</feature>
<feature type="compositionally biased region" description="Basic and acidic residues" evidence="1">
    <location>
        <begin position="50"/>
        <end position="77"/>
    </location>
</feature>
<accession>A0A9Q3HEX7</accession>
<dbReference type="AlphaFoldDB" id="A0A9Q3HEX7"/>
<evidence type="ECO:0000256" key="1">
    <source>
        <dbReference type="SAM" id="MobiDB-lite"/>
    </source>
</evidence>
<reference evidence="2" key="1">
    <citation type="submission" date="2021-03" db="EMBL/GenBank/DDBJ databases">
        <title>Draft genome sequence of rust myrtle Austropuccinia psidii MF-1, a brazilian biotype.</title>
        <authorList>
            <person name="Quecine M.C."/>
            <person name="Pachon D.M.R."/>
            <person name="Bonatelli M.L."/>
            <person name="Correr F.H."/>
            <person name="Franceschini L.M."/>
            <person name="Leite T.F."/>
            <person name="Margarido G.R.A."/>
            <person name="Almeida C.A."/>
            <person name="Ferrarezi J.A."/>
            <person name="Labate C.A."/>
        </authorList>
    </citation>
    <scope>NUCLEOTIDE SEQUENCE</scope>
    <source>
        <strain evidence="2">MF-1</strain>
    </source>
</reference>
<feature type="region of interest" description="Disordered" evidence="1">
    <location>
        <begin position="50"/>
        <end position="78"/>
    </location>
</feature>
<comment type="caution">
    <text evidence="2">The sequence shown here is derived from an EMBL/GenBank/DDBJ whole genome shotgun (WGS) entry which is preliminary data.</text>
</comment>
<dbReference type="Proteomes" id="UP000765509">
    <property type="component" value="Unassembled WGS sequence"/>
</dbReference>
<feature type="compositionally biased region" description="Basic and acidic residues" evidence="1">
    <location>
        <begin position="14"/>
        <end position="27"/>
    </location>
</feature>
<evidence type="ECO:0000313" key="2">
    <source>
        <dbReference type="EMBL" id="MBW0501807.1"/>
    </source>
</evidence>
<sequence>MNIPNKQFIKRDRKKEPAKPKSTNEQRKFHKFGGIGKLANTFLQEAKINEVVETEDHNDKEEEPHSEKENEETKTSEIDQINIINSQIHNIDSIYEVLDVNSNLLQVGTYDTCLTNIQYAKMHRTKPDKGWVIQLGNIS</sequence>
<keyword evidence="3" id="KW-1185">Reference proteome</keyword>
<gene>
    <name evidence="2" type="ORF">O181_041522</name>
</gene>
<protein>
    <submittedName>
        <fullName evidence="2">Uncharacterized protein</fullName>
    </submittedName>
</protein>
<evidence type="ECO:0000313" key="3">
    <source>
        <dbReference type="Proteomes" id="UP000765509"/>
    </source>
</evidence>